<protein>
    <submittedName>
        <fullName evidence="1">Uncharacterized protein</fullName>
    </submittedName>
</protein>
<dbReference type="Gramene" id="PUZ56915">
    <property type="protein sequence ID" value="PUZ56915"/>
    <property type="gene ID" value="GQ55_5G384300"/>
</dbReference>
<name>A0A2T7DMV8_9POAL</name>
<evidence type="ECO:0000313" key="2">
    <source>
        <dbReference type="Proteomes" id="UP000244336"/>
    </source>
</evidence>
<dbReference type="AlphaFoldDB" id="A0A2T7DMV8"/>
<accession>A0A2T7DMV8</accession>
<sequence length="65" mass="7891">MKIITLISLKIRNRKICDTGYVLVVHTRLRHGRAWLWPPYLRWRTYTWLDIARASLRPLHQGHRS</sequence>
<proteinExistence type="predicted"/>
<dbReference type="EMBL" id="CM009753">
    <property type="protein sequence ID" value="PUZ56915.1"/>
    <property type="molecule type" value="Genomic_DNA"/>
</dbReference>
<organism evidence="1 2">
    <name type="scientific">Panicum hallii var. hallii</name>
    <dbReference type="NCBI Taxonomy" id="1504633"/>
    <lineage>
        <taxon>Eukaryota</taxon>
        <taxon>Viridiplantae</taxon>
        <taxon>Streptophyta</taxon>
        <taxon>Embryophyta</taxon>
        <taxon>Tracheophyta</taxon>
        <taxon>Spermatophyta</taxon>
        <taxon>Magnoliopsida</taxon>
        <taxon>Liliopsida</taxon>
        <taxon>Poales</taxon>
        <taxon>Poaceae</taxon>
        <taxon>PACMAD clade</taxon>
        <taxon>Panicoideae</taxon>
        <taxon>Panicodae</taxon>
        <taxon>Paniceae</taxon>
        <taxon>Panicinae</taxon>
        <taxon>Panicum</taxon>
        <taxon>Panicum sect. Panicum</taxon>
    </lineage>
</organism>
<dbReference type="Proteomes" id="UP000244336">
    <property type="component" value="Chromosome 5"/>
</dbReference>
<reference evidence="1 2" key="1">
    <citation type="submission" date="2018-04" db="EMBL/GenBank/DDBJ databases">
        <title>WGS assembly of Panicum hallii var. hallii HAL2.</title>
        <authorList>
            <person name="Lovell J."/>
            <person name="Jenkins J."/>
            <person name="Lowry D."/>
            <person name="Mamidi S."/>
            <person name="Sreedasyam A."/>
            <person name="Weng X."/>
            <person name="Barry K."/>
            <person name="Bonette J."/>
            <person name="Campitelli B."/>
            <person name="Daum C."/>
            <person name="Gordon S."/>
            <person name="Gould B."/>
            <person name="Lipzen A."/>
            <person name="MacQueen A."/>
            <person name="Palacio-Mejia J."/>
            <person name="Plott C."/>
            <person name="Shakirov E."/>
            <person name="Shu S."/>
            <person name="Yoshinaga Y."/>
            <person name="Zane M."/>
            <person name="Rokhsar D."/>
            <person name="Grimwood J."/>
            <person name="Schmutz J."/>
            <person name="Juenger T."/>
        </authorList>
    </citation>
    <scope>NUCLEOTIDE SEQUENCE [LARGE SCALE GENOMIC DNA]</scope>
    <source>
        <strain evidence="2">cv. HAL2</strain>
    </source>
</reference>
<gene>
    <name evidence="1" type="ORF">GQ55_5G384300</name>
</gene>
<keyword evidence="2" id="KW-1185">Reference proteome</keyword>
<evidence type="ECO:0000313" key="1">
    <source>
        <dbReference type="EMBL" id="PUZ56915.1"/>
    </source>
</evidence>